<comment type="catalytic activity">
    <reaction evidence="12">
        <text>tRNA(Phe) + L-phenylalanine + ATP = L-phenylalanyl-tRNA(Phe) + AMP + diphosphate + H(+)</text>
        <dbReference type="Rhea" id="RHEA:19413"/>
        <dbReference type="Rhea" id="RHEA-COMP:9668"/>
        <dbReference type="Rhea" id="RHEA-COMP:9699"/>
        <dbReference type="ChEBI" id="CHEBI:15378"/>
        <dbReference type="ChEBI" id="CHEBI:30616"/>
        <dbReference type="ChEBI" id="CHEBI:33019"/>
        <dbReference type="ChEBI" id="CHEBI:58095"/>
        <dbReference type="ChEBI" id="CHEBI:78442"/>
        <dbReference type="ChEBI" id="CHEBI:78531"/>
        <dbReference type="ChEBI" id="CHEBI:456215"/>
        <dbReference type="EC" id="6.1.1.20"/>
    </reaction>
</comment>
<dbReference type="AlphaFoldDB" id="A0A9W8E5J2"/>
<evidence type="ECO:0000259" key="15">
    <source>
        <dbReference type="PROSITE" id="PS50862"/>
    </source>
</evidence>
<evidence type="ECO:0000259" key="16">
    <source>
        <dbReference type="PROSITE" id="PS51447"/>
    </source>
</evidence>
<evidence type="ECO:0000256" key="11">
    <source>
        <dbReference type="ARBA" id="ARBA00031194"/>
    </source>
</evidence>
<dbReference type="InterPro" id="IPR005121">
    <property type="entry name" value="Fdx_antiC-bd"/>
</dbReference>
<keyword evidence="7" id="KW-0648">Protein biosynthesis</keyword>
<dbReference type="EMBL" id="JANBPY010001529">
    <property type="protein sequence ID" value="KAJ1959671.1"/>
    <property type="molecule type" value="Genomic_DNA"/>
</dbReference>
<dbReference type="InterPro" id="IPR002319">
    <property type="entry name" value="Phenylalanyl-tRNA_Synthase"/>
</dbReference>
<evidence type="ECO:0000256" key="9">
    <source>
        <dbReference type="ARBA" id="ARBA00023128"/>
    </source>
</evidence>
<comment type="similarity">
    <text evidence="2">Belongs to the class-II aminoacyl-tRNA synthetase family.</text>
</comment>
<dbReference type="Gene3D" id="3.30.70.380">
    <property type="entry name" value="Ferrodoxin-fold anticodon-binding domain"/>
    <property type="match status" value="1"/>
</dbReference>
<dbReference type="SUPFAM" id="SSF55681">
    <property type="entry name" value="Class II aaRS and biotin synthetases"/>
    <property type="match status" value="1"/>
</dbReference>
<feature type="domain" description="Aminoacyl-transfer RNA synthetases class-II family profile" evidence="15">
    <location>
        <begin position="174"/>
        <end position="382"/>
    </location>
</feature>
<dbReference type="PANTHER" id="PTHR11538:SF41">
    <property type="entry name" value="PHENYLALANINE--TRNA LIGASE, MITOCHONDRIAL"/>
    <property type="match status" value="1"/>
</dbReference>
<sequence length="477" mass="54364">MVHVSAIRSFGFPRAVAPILTAGRWRIVPIRSYTNTASDTACATDSKPAAAAVTPEGTTTVFGQSYPRDDYTNCTPSILDKMDRQLHLNPAHPLGILKHLIFDQFPGYAQLDTLSPVVSTQANFDSLLIPADHPSRSKHDAYYLNRTTMLRSHTSAHQVEVMRQAQHKAFLVAADVYRRDEIDASHYPVFHQMEAVRLVSPQDIKAGTIEREIDRMKGRIQEVGVISTDDSLLDQQVQHSTALQPEHDPRTVALVTEHIKTSLNYWVAGIFGRIQHLQPAMESKSSKLPVRWIEGSFPFTTPSWEMEVMFQGNWLELCGCGIMKQQLLRDAGLDDHIGWAAGFGLERLAMVLFDIPDIRLFWSQDPRFHSQFQPGQITRFVPFSKYPPCLKDVSFWLPTETSFHENDFMDVVRDVAQDLVEDVKLVDRFVHPKTQRTSLCYRIVYRSMDRSFTNDEINLVQEKLRQEVTQRLGVSLR</sequence>
<dbReference type="OrthoDB" id="4457at2759"/>
<dbReference type="SUPFAM" id="SSF54991">
    <property type="entry name" value="Anticodon-binding domain of PheRS"/>
    <property type="match status" value="1"/>
</dbReference>
<evidence type="ECO:0000256" key="13">
    <source>
        <dbReference type="ARBA" id="ARBA00057761"/>
    </source>
</evidence>
<evidence type="ECO:0000313" key="18">
    <source>
        <dbReference type="Proteomes" id="UP001150925"/>
    </source>
</evidence>
<keyword evidence="10" id="KW-0030">Aminoacyl-tRNA synthetase</keyword>
<evidence type="ECO:0000256" key="5">
    <source>
        <dbReference type="ARBA" id="ARBA00022741"/>
    </source>
</evidence>
<dbReference type="GO" id="GO:0004826">
    <property type="term" value="F:phenylalanine-tRNA ligase activity"/>
    <property type="evidence" value="ECO:0007669"/>
    <property type="project" value="UniProtKB-EC"/>
</dbReference>
<dbReference type="InterPro" id="IPR004530">
    <property type="entry name" value="Phe-tRNA-synth_IIc_mito"/>
</dbReference>
<gene>
    <name evidence="17" type="primary">MSF1</name>
    <name evidence="17" type="ORF">IWQ62_004520</name>
</gene>
<dbReference type="InterPro" id="IPR036690">
    <property type="entry name" value="Fdx_antiC-bd_sf"/>
</dbReference>
<dbReference type="PROSITE" id="PS50862">
    <property type="entry name" value="AA_TRNA_LIGASE_II"/>
    <property type="match status" value="1"/>
</dbReference>
<evidence type="ECO:0000256" key="1">
    <source>
        <dbReference type="ARBA" id="ARBA00004305"/>
    </source>
</evidence>
<comment type="subcellular location">
    <subcellularLocation>
        <location evidence="1">Mitochondrion matrix</location>
    </subcellularLocation>
</comment>
<dbReference type="Pfam" id="PF01409">
    <property type="entry name" value="tRNA-synt_2d"/>
    <property type="match status" value="2"/>
</dbReference>
<dbReference type="NCBIfam" id="TIGR00469">
    <property type="entry name" value="pheS_mito"/>
    <property type="match status" value="1"/>
</dbReference>
<reference evidence="17" key="1">
    <citation type="submission" date="2022-07" db="EMBL/GenBank/DDBJ databases">
        <title>Phylogenomic reconstructions and comparative analyses of Kickxellomycotina fungi.</title>
        <authorList>
            <person name="Reynolds N.K."/>
            <person name="Stajich J.E."/>
            <person name="Barry K."/>
            <person name="Grigoriev I.V."/>
            <person name="Crous P."/>
            <person name="Smith M.E."/>
        </authorList>
    </citation>
    <scope>NUCLEOTIDE SEQUENCE</scope>
    <source>
        <strain evidence="17">RSA 1196</strain>
    </source>
</reference>
<name>A0A9W8E5J2_9FUNG</name>
<accession>A0A9W8E5J2</accession>
<comment type="function">
    <text evidence="13">Is responsible for the charging of tRNA(Phe) with phenylalanine in mitochondrial translation.</text>
</comment>
<evidence type="ECO:0000256" key="2">
    <source>
        <dbReference type="ARBA" id="ARBA00008226"/>
    </source>
</evidence>
<evidence type="ECO:0000256" key="8">
    <source>
        <dbReference type="ARBA" id="ARBA00022946"/>
    </source>
</evidence>
<dbReference type="GO" id="GO:0000049">
    <property type="term" value="F:tRNA binding"/>
    <property type="evidence" value="ECO:0007669"/>
    <property type="project" value="InterPro"/>
</dbReference>
<dbReference type="PANTHER" id="PTHR11538">
    <property type="entry name" value="PHENYLALANYL-TRNA SYNTHETASE"/>
    <property type="match status" value="1"/>
</dbReference>
<dbReference type="EC" id="6.1.1.20" evidence="3"/>
<organism evidence="17 18">
    <name type="scientific">Dispira parvispora</name>
    <dbReference type="NCBI Taxonomy" id="1520584"/>
    <lineage>
        <taxon>Eukaryota</taxon>
        <taxon>Fungi</taxon>
        <taxon>Fungi incertae sedis</taxon>
        <taxon>Zoopagomycota</taxon>
        <taxon>Kickxellomycotina</taxon>
        <taxon>Dimargaritomycetes</taxon>
        <taxon>Dimargaritales</taxon>
        <taxon>Dimargaritaceae</taxon>
        <taxon>Dispira</taxon>
    </lineage>
</organism>
<protein>
    <recommendedName>
        <fullName evidence="14">Phenylalanine--tRNA ligase, mitochondrial</fullName>
        <ecNumber evidence="3">6.1.1.20</ecNumber>
    </recommendedName>
    <alternativeName>
        <fullName evidence="11">Phenylalanyl-tRNA synthetase</fullName>
    </alternativeName>
</protein>
<keyword evidence="5" id="KW-0547">Nucleotide-binding</keyword>
<dbReference type="InterPro" id="IPR045864">
    <property type="entry name" value="aa-tRNA-synth_II/BPL/LPL"/>
</dbReference>
<keyword evidence="9" id="KW-0496">Mitochondrion</keyword>
<dbReference type="InterPro" id="IPR006195">
    <property type="entry name" value="aa-tRNA-synth_II"/>
</dbReference>
<keyword evidence="6" id="KW-0067">ATP-binding</keyword>
<dbReference type="GO" id="GO:0005759">
    <property type="term" value="C:mitochondrial matrix"/>
    <property type="evidence" value="ECO:0007669"/>
    <property type="project" value="UniProtKB-SubCell"/>
</dbReference>
<dbReference type="PROSITE" id="PS51447">
    <property type="entry name" value="FDX_ACB"/>
    <property type="match status" value="1"/>
</dbReference>
<proteinExistence type="inferred from homology"/>
<keyword evidence="4 17" id="KW-0436">Ligase</keyword>
<dbReference type="FunFam" id="3.30.930.10:FF:000053">
    <property type="entry name" value="Phenylalanyl-tRNA synthetase mitochondrial"/>
    <property type="match status" value="1"/>
</dbReference>
<dbReference type="GO" id="GO:0005524">
    <property type="term" value="F:ATP binding"/>
    <property type="evidence" value="ECO:0007669"/>
    <property type="project" value="UniProtKB-KW"/>
</dbReference>
<dbReference type="Pfam" id="PF03147">
    <property type="entry name" value="FDX-ACB"/>
    <property type="match status" value="1"/>
</dbReference>
<evidence type="ECO:0000313" key="17">
    <source>
        <dbReference type="EMBL" id="KAJ1959671.1"/>
    </source>
</evidence>
<dbReference type="Proteomes" id="UP001150925">
    <property type="component" value="Unassembled WGS sequence"/>
</dbReference>
<evidence type="ECO:0000256" key="3">
    <source>
        <dbReference type="ARBA" id="ARBA00012814"/>
    </source>
</evidence>
<evidence type="ECO:0000256" key="10">
    <source>
        <dbReference type="ARBA" id="ARBA00023146"/>
    </source>
</evidence>
<keyword evidence="8" id="KW-0809">Transit peptide</keyword>
<evidence type="ECO:0000256" key="14">
    <source>
        <dbReference type="ARBA" id="ARBA00073229"/>
    </source>
</evidence>
<evidence type="ECO:0000256" key="12">
    <source>
        <dbReference type="ARBA" id="ARBA00049255"/>
    </source>
</evidence>
<comment type="caution">
    <text evidence="17">The sequence shown here is derived from an EMBL/GenBank/DDBJ whole genome shotgun (WGS) entry which is preliminary data.</text>
</comment>
<feature type="domain" description="FDX-ACB" evidence="16">
    <location>
        <begin position="384"/>
        <end position="477"/>
    </location>
</feature>
<evidence type="ECO:0000256" key="4">
    <source>
        <dbReference type="ARBA" id="ARBA00022598"/>
    </source>
</evidence>
<dbReference type="SMART" id="SM00896">
    <property type="entry name" value="FDX-ACB"/>
    <property type="match status" value="1"/>
</dbReference>
<dbReference type="GO" id="GO:0006432">
    <property type="term" value="P:phenylalanyl-tRNA aminoacylation"/>
    <property type="evidence" value="ECO:0007669"/>
    <property type="project" value="InterPro"/>
</dbReference>
<dbReference type="FunFam" id="3.30.70.380:FF:000002">
    <property type="entry name" value="phenylalanine--tRNA ligase, mitochondrial"/>
    <property type="match status" value="1"/>
</dbReference>
<evidence type="ECO:0000256" key="7">
    <source>
        <dbReference type="ARBA" id="ARBA00022917"/>
    </source>
</evidence>
<dbReference type="Gene3D" id="3.30.930.10">
    <property type="entry name" value="Bira Bifunctional Protein, Domain 2"/>
    <property type="match status" value="1"/>
</dbReference>
<keyword evidence="18" id="KW-1185">Reference proteome</keyword>
<evidence type="ECO:0000256" key="6">
    <source>
        <dbReference type="ARBA" id="ARBA00022840"/>
    </source>
</evidence>